<evidence type="ECO:0000313" key="6">
    <source>
        <dbReference type="Proteomes" id="UP001548832"/>
    </source>
</evidence>
<dbReference type="EMBL" id="JBEWSZ010000001">
    <property type="protein sequence ID" value="MET2828169.1"/>
    <property type="molecule type" value="Genomic_DNA"/>
</dbReference>
<dbReference type="InterPro" id="IPR050226">
    <property type="entry name" value="NagZ_Beta-hexosaminidase"/>
</dbReference>
<dbReference type="InterPro" id="IPR036962">
    <property type="entry name" value="Glyco_hydro_3_N_sf"/>
</dbReference>
<comment type="caution">
    <text evidence="5">The sequence shown here is derived from an EMBL/GenBank/DDBJ whole genome shotgun (WGS) entry which is preliminary data.</text>
</comment>
<dbReference type="Proteomes" id="UP001548832">
    <property type="component" value="Unassembled WGS sequence"/>
</dbReference>
<keyword evidence="6" id="KW-1185">Reference proteome</keyword>
<name>A0ABV2DE61_9HYPH</name>
<proteinExistence type="inferred from homology"/>
<evidence type="ECO:0000259" key="4">
    <source>
        <dbReference type="Pfam" id="PF00933"/>
    </source>
</evidence>
<comment type="similarity">
    <text evidence="1">Belongs to the glycosyl hydrolase 3 family.</text>
</comment>
<feature type="domain" description="Glycoside hydrolase family 3 N-terminal" evidence="4">
    <location>
        <begin position="59"/>
        <end position="334"/>
    </location>
</feature>
<evidence type="ECO:0000256" key="2">
    <source>
        <dbReference type="ARBA" id="ARBA00022801"/>
    </source>
</evidence>
<accession>A0ABV2DE61</accession>
<sequence length="377" mass="40626">MDLSFDLGRGAASLGHRFLIGLQPGHVLGDHDKRLLSLLKPAGVVFFRANFLADAPYDDWLAAHRKLMADIREHIGRDEVLFCIDHEGGGVLRPPAPITPFAYARRWKEQAADVGRAMGIELASLGFNVNFAPVLDVNSNADNPVIGQRAFGATPQEVTTAARPFLQAMQAEGVLGCPKHFPGHGDTSVDSHYGLPVVDIDAATFRNRELAPFRDMADAQARMIMTAHIVFPRIDPGTPATMSEVMLQDILRGELGFKGVVVSDDLGMAAISSMLDRPETSIKLANAGCDLLCMCAYWADTSLILRMTDHILAGVRDGSVAEATLAQSHQRIAALLSSAPQHAVRRLPDDAFAQHSTLAPLRDNSPRKVSEGGAATV</sequence>
<dbReference type="SUPFAM" id="SSF51445">
    <property type="entry name" value="(Trans)glycosidases"/>
    <property type="match status" value="1"/>
</dbReference>
<dbReference type="Pfam" id="PF00933">
    <property type="entry name" value="Glyco_hydro_3"/>
    <property type="match status" value="1"/>
</dbReference>
<dbReference type="GO" id="GO:0016798">
    <property type="term" value="F:hydrolase activity, acting on glycosyl bonds"/>
    <property type="evidence" value="ECO:0007669"/>
    <property type="project" value="UniProtKB-KW"/>
</dbReference>
<keyword evidence="2 5" id="KW-0378">Hydrolase</keyword>
<dbReference type="PANTHER" id="PTHR30480">
    <property type="entry name" value="BETA-HEXOSAMINIDASE-RELATED"/>
    <property type="match status" value="1"/>
</dbReference>
<dbReference type="InterPro" id="IPR017853">
    <property type="entry name" value="GH"/>
</dbReference>
<reference evidence="5 6" key="1">
    <citation type="submission" date="2024-06" db="EMBL/GenBank/DDBJ databases">
        <authorList>
            <person name="Kim D.-U."/>
        </authorList>
    </citation>
    <scope>NUCLEOTIDE SEQUENCE [LARGE SCALE GENOMIC DNA]</scope>
    <source>
        <strain evidence="5 6">KACC15460</strain>
    </source>
</reference>
<gene>
    <name evidence="5" type="ORF">ABVQ20_14390</name>
</gene>
<evidence type="ECO:0000313" key="5">
    <source>
        <dbReference type="EMBL" id="MET2828169.1"/>
    </source>
</evidence>
<evidence type="ECO:0000256" key="1">
    <source>
        <dbReference type="ARBA" id="ARBA00005336"/>
    </source>
</evidence>
<dbReference type="Gene3D" id="3.20.20.300">
    <property type="entry name" value="Glycoside hydrolase, family 3, N-terminal domain"/>
    <property type="match status" value="1"/>
</dbReference>
<dbReference type="InterPro" id="IPR019800">
    <property type="entry name" value="Glyco_hydro_3_AS"/>
</dbReference>
<dbReference type="PROSITE" id="PS00775">
    <property type="entry name" value="GLYCOSYL_HYDROL_F3"/>
    <property type="match status" value="1"/>
</dbReference>
<dbReference type="PANTHER" id="PTHR30480:SF16">
    <property type="entry name" value="GLYCOSIDE HYDROLASE FAMILY 3 DOMAIN PROTEIN"/>
    <property type="match status" value="1"/>
</dbReference>
<keyword evidence="3 5" id="KW-0326">Glycosidase</keyword>
<protein>
    <submittedName>
        <fullName evidence="5">Glycoside hydrolase family 3 protein</fullName>
        <ecNumber evidence="5">3.2.1.-</ecNumber>
    </submittedName>
</protein>
<organism evidence="5 6">
    <name type="scientific">Mesorhizobium shangrilense</name>
    <dbReference type="NCBI Taxonomy" id="460060"/>
    <lineage>
        <taxon>Bacteria</taxon>
        <taxon>Pseudomonadati</taxon>
        <taxon>Pseudomonadota</taxon>
        <taxon>Alphaproteobacteria</taxon>
        <taxon>Hyphomicrobiales</taxon>
        <taxon>Phyllobacteriaceae</taxon>
        <taxon>Mesorhizobium</taxon>
    </lineage>
</organism>
<dbReference type="EC" id="3.2.1.-" evidence="5"/>
<dbReference type="InterPro" id="IPR001764">
    <property type="entry name" value="Glyco_hydro_3_N"/>
</dbReference>
<evidence type="ECO:0000256" key="3">
    <source>
        <dbReference type="ARBA" id="ARBA00023295"/>
    </source>
</evidence>
<dbReference type="RefSeq" id="WP_354460175.1">
    <property type="nucleotide sequence ID" value="NZ_JBEWSZ010000001.1"/>
</dbReference>